<keyword evidence="5" id="KW-0460">Magnesium</keyword>
<sequence>MINKIIISNFNNIAAIVKNNRIQELVFIQNTYQVNDIYIGVVQKIFTSIDAAFVQLNRYERSGFIHVKDIKHYNILKKRNYILDNVKLHQKILVQIIKEPTCNKGPRLTTNIHLTGKYLILMPFNNTLHIAKKISDQNEYSFLHALGVLIKPPQLGLIFKESSRSIAAQILIEELRVLKKQWEFIQKSLINIVAPALLYRENNIIKKVIEEHYSHNINQIVVDSKDSAKKVYELIGHSKSNLSQTILTVYKHEEYIIDKFNIKTAIYNALSPKIELESGVCIFIEVSEALTMIDVNSGSFNTSHNAQETIFQANCMAATEIAYQLRLRNISGMIIIDFIDMISLKDKLNLLKHFHYLLKSDIAYPQIVQLSELGLVELTRRRRGKSLIELCEIQFPTSQIKALLGQKKQTIVDLEKSFLDINTIFFKKHFTSSIILHRYYMSQVHSTHRDAAIFSFLLYGYVIPLELYCSLLVSDII</sequence>
<dbReference type="InterPro" id="IPR003029">
    <property type="entry name" value="S1_domain"/>
</dbReference>
<comment type="function">
    <text evidence="7">Involved in intercistronic processing of primary transcripts from chloroplast operons. The endonucleolytic activity of the enzyme depends on the number of phosphates at the 5' end, is inhibited by structured RNA, and preferentially cleaves A/U-rich sequences.</text>
</comment>
<dbReference type="EMBL" id="MH026107">
    <property type="protein sequence ID" value="QBX88330.1"/>
    <property type="molecule type" value="Genomic_DNA"/>
</dbReference>
<proteinExistence type="inferred from homology"/>
<comment type="similarity">
    <text evidence="2">Belongs to the RNase E/G family.</text>
</comment>
<evidence type="ECO:0000256" key="7">
    <source>
        <dbReference type="ARBA" id="ARBA00023436"/>
    </source>
</evidence>
<dbReference type="Pfam" id="PF10150">
    <property type="entry name" value="RNase_E_G"/>
    <property type="match status" value="1"/>
</dbReference>
<keyword evidence="6" id="KW-0694">RNA-binding</keyword>
<dbReference type="GeneID" id="40138426"/>
<dbReference type="SUPFAM" id="SSF50249">
    <property type="entry name" value="Nucleic acid-binding proteins"/>
    <property type="match status" value="1"/>
</dbReference>
<geneLocation type="plastid" evidence="9"/>
<dbReference type="CDD" id="cd04453">
    <property type="entry name" value="S1_RNase_E"/>
    <property type="match status" value="1"/>
</dbReference>
<evidence type="ECO:0000259" key="8">
    <source>
        <dbReference type="SMART" id="SM00316"/>
    </source>
</evidence>
<evidence type="ECO:0000313" key="9">
    <source>
        <dbReference type="EMBL" id="QBX88330.1"/>
    </source>
</evidence>
<dbReference type="InterPro" id="IPR019307">
    <property type="entry name" value="RNA-bd_AU-1/RNase_E/G"/>
</dbReference>
<dbReference type="RefSeq" id="YP_009628547.1">
    <property type="nucleotide sequence ID" value="NC_042170.1"/>
</dbReference>
<dbReference type="AlphaFoldDB" id="A0A4D6BKL2"/>
<dbReference type="PANTHER" id="PTHR30001">
    <property type="entry name" value="RIBONUCLEASE"/>
    <property type="match status" value="1"/>
</dbReference>
<protein>
    <submittedName>
        <fullName evidence="9">Ribonuclease E</fullName>
    </submittedName>
</protein>
<evidence type="ECO:0000256" key="3">
    <source>
        <dbReference type="ARBA" id="ARBA00022723"/>
    </source>
</evidence>
<dbReference type="GO" id="GO:0006364">
    <property type="term" value="P:rRNA processing"/>
    <property type="evidence" value="ECO:0007669"/>
    <property type="project" value="TreeGrafter"/>
</dbReference>
<dbReference type="GO" id="GO:0005737">
    <property type="term" value="C:cytoplasm"/>
    <property type="evidence" value="ECO:0007669"/>
    <property type="project" value="TreeGrafter"/>
</dbReference>
<dbReference type="Gene3D" id="2.40.50.140">
    <property type="entry name" value="Nucleic acid-binding proteins"/>
    <property type="match status" value="1"/>
</dbReference>
<evidence type="ECO:0000256" key="5">
    <source>
        <dbReference type="ARBA" id="ARBA00022842"/>
    </source>
</evidence>
<dbReference type="GO" id="GO:0004540">
    <property type="term" value="F:RNA nuclease activity"/>
    <property type="evidence" value="ECO:0007669"/>
    <property type="project" value="InterPro"/>
</dbReference>
<reference evidence="9" key="1">
    <citation type="journal article" date="2019" name="Phycologia">
        <title>Chloroplast and mitochondrial genomes of Balbiania investiens (Balbianiales, Nemaliophycidae).</title>
        <authorList>
            <person name="Evans J.R."/>
            <person name="StAmour N."/>
            <person name="Verbruggen H."/>
            <person name="Salomaki E.D."/>
            <person name="Vis M.L."/>
        </authorList>
    </citation>
    <scope>NUCLEOTIDE SEQUENCE</scope>
</reference>
<keyword evidence="3" id="KW-0479">Metal-binding</keyword>
<dbReference type="SMART" id="SM00316">
    <property type="entry name" value="S1"/>
    <property type="match status" value="1"/>
</dbReference>
<evidence type="ECO:0000256" key="4">
    <source>
        <dbReference type="ARBA" id="ARBA00022801"/>
    </source>
</evidence>
<dbReference type="GO" id="GO:0046872">
    <property type="term" value="F:metal ion binding"/>
    <property type="evidence" value="ECO:0007669"/>
    <property type="project" value="UniProtKB-KW"/>
</dbReference>
<feature type="domain" description="S1 motif" evidence="8">
    <location>
        <begin position="33"/>
        <end position="111"/>
    </location>
</feature>
<dbReference type="GO" id="GO:0016787">
    <property type="term" value="F:hydrolase activity"/>
    <property type="evidence" value="ECO:0007669"/>
    <property type="project" value="UniProtKB-KW"/>
</dbReference>
<evidence type="ECO:0000256" key="2">
    <source>
        <dbReference type="ARBA" id="ARBA00005522"/>
    </source>
</evidence>
<accession>A0A4D6BKL2</accession>
<organism evidence="9">
    <name type="scientific">Acrochaetium secundatum</name>
    <dbReference type="NCBI Taxonomy" id="209631"/>
    <lineage>
        <taxon>Eukaryota</taxon>
        <taxon>Rhodophyta</taxon>
        <taxon>Florideophyceae</taxon>
        <taxon>Nemaliophycidae</taxon>
        <taxon>Acrochaetiales</taxon>
        <taxon>Acrochaetiaceae</taxon>
        <taxon>Acrochaetium</taxon>
    </lineage>
</organism>
<keyword evidence="4" id="KW-0378">Hydrolase</keyword>
<comment type="cofactor">
    <cofactor evidence="1">
        <name>Mg(2+)</name>
        <dbReference type="ChEBI" id="CHEBI:18420"/>
    </cofactor>
</comment>
<evidence type="ECO:0000256" key="1">
    <source>
        <dbReference type="ARBA" id="ARBA00001946"/>
    </source>
</evidence>
<dbReference type="NCBIfam" id="TIGR00757">
    <property type="entry name" value="RNaseEG"/>
    <property type="match status" value="1"/>
</dbReference>
<evidence type="ECO:0000256" key="6">
    <source>
        <dbReference type="ARBA" id="ARBA00022884"/>
    </source>
</evidence>
<dbReference type="InterPro" id="IPR012340">
    <property type="entry name" value="NA-bd_OB-fold"/>
</dbReference>
<gene>
    <name evidence="9" type="primary">rne</name>
</gene>
<dbReference type="PANTHER" id="PTHR30001:SF0">
    <property type="entry name" value="RIBONUCLEASE G"/>
    <property type="match status" value="1"/>
</dbReference>
<name>A0A4D6BKL2_9FLOR</name>
<dbReference type="InterPro" id="IPR004659">
    <property type="entry name" value="RNase_E/G"/>
</dbReference>
<keyword evidence="9" id="KW-0934">Plastid</keyword>
<dbReference type="GO" id="GO:0003723">
    <property type="term" value="F:RNA binding"/>
    <property type="evidence" value="ECO:0007669"/>
    <property type="project" value="UniProtKB-KW"/>
</dbReference>